<evidence type="ECO:0000313" key="8">
    <source>
        <dbReference type="EMBL" id="PSL55865.1"/>
    </source>
</evidence>
<comment type="caution">
    <text evidence="8">The sequence shown here is derived from an EMBL/GenBank/DDBJ whole genome shotgun (WGS) entry which is preliminary data.</text>
</comment>
<keyword evidence="9" id="KW-1185">Reference proteome</keyword>
<gene>
    <name evidence="8" type="ORF">B0I31_104156</name>
</gene>
<evidence type="ECO:0000256" key="2">
    <source>
        <dbReference type="ARBA" id="ARBA00022475"/>
    </source>
</evidence>
<dbReference type="PANTHER" id="PTHR23513:SF11">
    <property type="entry name" value="STAPHYLOFERRIN A TRANSPORTER"/>
    <property type="match status" value="1"/>
</dbReference>
<feature type="transmembrane region" description="Helical" evidence="6">
    <location>
        <begin position="286"/>
        <end position="306"/>
    </location>
</feature>
<dbReference type="PROSITE" id="PS50850">
    <property type="entry name" value="MFS"/>
    <property type="match status" value="1"/>
</dbReference>
<dbReference type="InterPro" id="IPR020846">
    <property type="entry name" value="MFS_dom"/>
</dbReference>
<dbReference type="InterPro" id="IPR011701">
    <property type="entry name" value="MFS"/>
</dbReference>
<dbReference type="PANTHER" id="PTHR23513">
    <property type="entry name" value="INTEGRAL MEMBRANE EFFLUX PROTEIN-RELATED"/>
    <property type="match status" value="1"/>
</dbReference>
<comment type="subcellular location">
    <subcellularLocation>
        <location evidence="1">Cell membrane</location>
        <topology evidence="1">Multi-pass membrane protein</topology>
    </subcellularLocation>
</comment>
<feature type="transmembrane region" description="Helical" evidence="6">
    <location>
        <begin position="21"/>
        <end position="43"/>
    </location>
</feature>
<dbReference type="SUPFAM" id="SSF103473">
    <property type="entry name" value="MFS general substrate transporter"/>
    <property type="match status" value="1"/>
</dbReference>
<feature type="domain" description="Major facilitator superfamily (MFS) profile" evidence="7">
    <location>
        <begin position="11"/>
        <end position="401"/>
    </location>
</feature>
<keyword evidence="4 6" id="KW-1133">Transmembrane helix</keyword>
<evidence type="ECO:0000259" key="7">
    <source>
        <dbReference type="PROSITE" id="PS50850"/>
    </source>
</evidence>
<accession>A0A2P8IBM7</accession>
<sequence length="415" mass="43052">MLGCVLSASGLLTDRNFRRFFLGYATSVIGSSMAPVAMTFAVLDTGASAGDLGLVFASGVVSTMVFLVGGGVLADRVPRRLVMVGADLGCAAAQFVFAALVLTGTAELWSMMLLAAVRGGAAAFYQPALAAMPAELVPEDRLQRANSVLGLAKSIPDVAGPAVAGVLVALGGSGVVLVIDGVSYLLSAVFLAGVRVPPRTGVPRTRLLADLREGWTEIRTRRWLWANVLQMALWNLMVIAPYLVLAPVVARNDLGGAWAWGSIAAAQGAGAVLAGVVLLRLHVRRTLVVIAVVQLVWVGVLVLLAARAPLPLIMVAAFAVGFSLSTFNALWRTTEQTLVPRGALSRVAAYELLGAYALGPIGLALAGPVSEAVGIGTVLVAAAGWQVLGSALLLFLPEVRSLRLERPEVSRSTSS</sequence>
<feature type="transmembrane region" description="Helical" evidence="6">
    <location>
        <begin position="223"/>
        <end position="245"/>
    </location>
</feature>
<feature type="transmembrane region" description="Helical" evidence="6">
    <location>
        <begin position="55"/>
        <end position="74"/>
    </location>
</feature>
<dbReference type="GO" id="GO:0005886">
    <property type="term" value="C:plasma membrane"/>
    <property type="evidence" value="ECO:0007669"/>
    <property type="project" value="UniProtKB-SubCell"/>
</dbReference>
<organism evidence="8 9">
    <name type="scientific">Saccharothrix carnea</name>
    <dbReference type="NCBI Taxonomy" id="1280637"/>
    <lineage>
        <taxon>Bacteria</taxon>
        <taxon>Bacillati</taxon>
        <taxon>Actinomycetota</taxon>
        <taxon>Actinomycetes</taxon>
        <taxon>Pseudonocardiales</taxon>
        <taxon>Pseudonocardiaceae</taxon>
        <taxon>Saccharothrix</taxon>
    </lineage>
</organism>
<dbReference type="AlphaFoldDB" id="A0A2P8IBM7"/>
<feature type="transmembrane region" description="Helical" evidence="6">
    <location>
        <begin position="257"/>
        <end position="279"/>
    </location>
</feature>
<dbReference type="Proteomes" id="UP000241118">
    <property type="component" value="Unassembled WGS sequence"/>
</dbReference>
<dbReference type="CDD" id="cd06173">
    <property type="entry name" value="MFS_MefA_like"/>
    <property type="match status" value="1"/>
</dbReference>
<dbReference type="InterPro" id="IPR036259">
    <property type="entry name" value="MFS_trans_sf"/>
</dbReference>
<evidence type="ECO:0000256" key="1">
    <source>
        <dbReference type="ARBA" id="ARBA00004651"/>
    </source>
</evidence>
<name>A0A2P8IBM7_SACCR</name>
<feature type="transmembrane region" description="Helical" evidence="6">
    <location>
        <begin position="312"/>
        <end position="331"/>
    </location>
</feature>
<reference evidence="8 9" key="1">
    <citation type="submission" date="2018-03" db="EMBL/GenBank/DDBJ databases">
        <title>Genomic Encyclopedia of Type Strains, Phase III (KMG-III): the genomes of soil and plant-associated and newly described type strains.</title>
        <authorList>
            <person name="Whitman W."/>
        </authorList>
    </citation>
    <scope>NUCLEOTIDE SEQUENCE [LARGE SCALE GENOMIC DNA]</scope>
    <source>
        <strain evidence="8 9">CGMCC 4.7097</strain>
    </source>
</reference>
<evidence type="ECO:0000256" key="3">
    <source>
        <dbReference type="ARBA" id="ARBA00022692"/>
    </source>
</evidence>
<evidence type="ECO:0000313" key="9">
    <source>
        <dbReference type="Proteomes" id="UP000241118"/>
    </source>
</evidence>
<dbReference type="GO" id="GO:0022857">
    <property type="term" value="F:transmembrane transporter activity"/>
    <property type="evidence" value="ECO:0007669"/>
    <property type="project" value="InterPro"/>
</dbReference>
<proteinExistence type="predicted"/>
<keyword evidence="5 6" id="KW-0472">Membrane</keyword>
<feature type="transmembrane region" description="Helical" evidence="6">
    <location>
        <begin position="158"/>
        <end position="178"/>
    </location>
</feature>
<dbReference type="EMBL" id="PYAX01000004">
    <property type="protein sequence ID" value="PSL55865.1"/>
    <property type="molecule type" value="Genomic_DNA"/>
</dbReference>
<evidence type="ECO:0000256" key="6">
    <source>
        <dbReference type="SAM" id="Phobius"/>
    </source>
</evidence>
<keyword evidence="2" id="KW-1003">Cell membrane</keyword>
<dbReference type="Gene3D" id="1.20.1250.20">
    <property type="entry name" value="MFS general substrate transporter like domains"/>
    <property type="match status" value="1"/>
</dbReference>
<evidence type="ECO:0000256" key="4">
    <source>
        <dbReference type="ARBA" id="ARBA00022989"/>
    </source>
</evidence>
<evidence type="ECO:0000256" key="5">
    <source>
        <dbReference type="ARBA" id="ARBA00023136"/>
    </source>
</evidence>
<dbReference type="Pfam" id="PF07690">
    <property type="entry name" value="MFS_1"/>
    <property type="match status" value="1"/>
</dbReference>
<keyword evidence="3 6" id="KW-0812">Transmembrane</keyword>
<protein>
    <submittedName>
        <fullName evidence="8">Putative MFS family arabinose efflux permease</fullName>
    </submittedName>
</protein>
<feature type="transmembrane region" description="Helical" evidence="6">
    <location>
        <begin position="343"/>
        <end position="366"/>
    </location>
</feature>
<feature type="transmembrane region" description="Helical" evidence="6">
    <location>
        <begin position="372"/>
        <end position="396"/>
    </location>
</feature>